<dbReference type="GO" id="GO:0000814">
    <property type="term" value="C:ESCRT II complex"/>
    <property type="evidence" value="ECO:0007669"/>
    <property type="project" value="UniProtKB-UniRule"/>
</dbReference>
<evidence type="ECO:0000256" key="6">
    <source>
        <dbReference type="ARBA" id="ARBA00022771"/>
    </source>
</evidence>
<dbReference type="Gene3D" id="2.30.30.380">
    <property type="entry name" value="Zn-finger domain of Sec23/24"/>
    <property type="match status" value="1"/>
</dbReference>
<comment type="caution">
    <text evidence="12">The sequence shown here is derived from an EMBL/GenBank/DDBJ whole genome shotgun (WGS) entry which is preliminary data.</text>
</comment>
<dbReference type="FunFam" id="1.10.10.10:FF:000416">
    <property type="entry name" value="Vacuolar protein-sorting-associated protein 36"/>
    <property type="match status" value="1"/>
</dbReference>
<dbReference type="GO" id="GO:0031902">
    <property type="term" value="C:late endosome membrane"/>
    <property type="evidence" value="ECO:0007669"/>
    <property type="project" value="UniProtKB-UniRule"/>
</dbReference>
<dbReference type="SUPFAM" id="SSF50729">
    <property type="entry name" value="PH domain-like"/>
    <property type="match status" value="2"/>
</dbReference>
<evidence type="ECO:0000256" key="2">
    <source>
        <dbReference type="ARBA" id="ARBA00017953"/>
    </source>
</evidence>
<dbReference type="InterPro" id="IPR011993">
    <property type="entry name" value="PH-like_dom_sf"/>
</dbReference>
<dbReference type="Gene3D" id="2.30.29.30">
    <property type="entry name" value="Pleckstrin-homology domain (PH domain)/Phosphotyrosine-binding domain (PTB)"/>
    <property type="match status" value="2"/>
</dbReference>
<dbReference type="GO" id="GO:0032266">
    <property type="term" value="F:phosphatidylinositol-3-phosphate binding"/>
    <property type="evidence" value="ECO:0007669"/>
    <property type="project" value="UniProtKB-UniRule"/>
</dbReference>
<dbReference type="AlphaFoldDB" id="A0A2S9ZZC6"/>
<dbReference type="InterPro" id="IPR036390">
    <property type="entry name" value="WH_DNA-bd_sf"/>
</dbReference>
<dbReference type="EMBL" id="LCTV02000013">
    <property type="protein sequence ID" value="PRQ71109.1"/>
    <property type="molecule type" value="Genomic_DNA"/>
</dbReference>
<proteinExistence type="inferred from homology"/>
<feature type="region of interest" description="Disordered" evidence="10">
    <location>
        <begin position="312"/>
        <end position="340"/>
    </location>
</feature>
<comment type="subcellular location">
    <subcellularLocation>
        <location evidence="9">Cytoplasm</location>
    </subcellularLocation>
    <subcellularLocation>
        <location evidence="9">Endosome</location>
    </subcellularLocation>
</comment>
<dbReference type="SMART" id="SM00547">
    <property type="entry name" value="ZnF_RBZ"/>
    <property type="match status" value="2"/>
</dbReference>
<feature type="domain" description="GLUE N-terminal" evidence="11">
    <location>
        <begin position="8"/>
        <end position="309"/>
    </location>
</feature>
<dbReference type="SUPFAM" id="SSF46785">
    <property type="entry name" value="Winged helix' DNA-binding domain"/>
    <property type="match status" value="1"/>
</dbReference>
<evidence type="ECO:0000256" key="10">
    <source>
        <dbReference type="SAM" id="MobiDB-lite"/>
    </source>
</evidence>
<feature type="region of interest" description="Disordered" evidence="10">
    <location>
        <begin position="101"/>
        <end position="132"/>
    </location>
</feature>
<sequence length="686" mass="72247">MNRFRSLDVTLETLSAQLYPDERILAHADGVGLYDGKDKSPQHDDGRAVLSSHRVLFISSSRPHSNSVALDLSLVRQTEYWAGFVFKSSPKITLLLGDAGRGDEARSSPVGEISGSTAASGSGGSAMTKGDKESDRLALVASAGDRSWVCRVCGMRNVPTVESGLKCTLCGVAMDQQASSSTPVTRLGTPRSASPKRPSTAAPTAAPPPFDPAETGSRIACPVCTFLNHHSMATCEMCDSPLFGPASTNRPPPPRPASATAAPSTSPAPPVPSAAFVRLSFRRGGEKVFYAALKTALASKAWDLKSLATPSRKSLDAARSGTPGAAQSGEQNGSSSGAGIDAIMRGIDLDARDREDSLDEALRDLDSLMARAKNMIALAQSINAQLAVTSATDPSAVSAETAEAASLATSSLQSLGLLSAPVTAQDVADSSRYHAQLAQELASVLQKGQVMEKQGGVIGLDEVWCLWNRARGVALVSPADLRAAARHLPSASSSSRIFLRVFPSGLHILHTSRFSLPAFSSRILELLDLRQALTASLEEQQQEEIEGPAPGGEPAQPPKPGARERRGGQAPQEEEEDEGGLRRGSRVRKQATHHLFGHNIPAGADEPSLTLDRQTREGLGVLEVADAEKLSVGLAKEMMELLEMGEATALGGRVGGGAVVRDEQGGEGTRWQRNYISHAVWDGQVV</sequence>
<evidence type="ECO:0000256" key="3">
    <source>
        <dbReference type="ARBA" id="ARBA00022448"/>
    </source>
</evidence>
<dbReference type="Proteomes" id="UP000239560">
    <property type="component" value="Unassembled WGS sequence"/>
</dbReference>
<dbReference type="GO" id="GO:0043328">
    <property type="term" value="P:protein transport to vacuole involved in ubiquitin-dependent protein catabolic process via the multivesicular body sorting pathway"/>
    <property type="evidence" value="ECO:0007669"/>
    <property type="project" value="UniProtKB-UniRule"/>
</dbReference>
<feature type="compositionally biased region" description="Polar residues" evidence="10">
    <location>
        <begin position="328"/>
        <end position="337"/>
    </location>
</feature>
<evidence type="ECO:0000259" key="11">
    <source>
        <dbReference type="PROSITE" id="PS51495"/>
    </source>
</evidence>
<dbReference type="PANTHER" id="PTHR13128">
    <property type="entry name" value="VACUOLAR PROTEIN-SORTING-ASSOCIATED PROTEIN 36"/>
    <property type="match status" value="1"/>
</dbReference>
<feature type="compositionally biased region" description="Low complexity" evidence="10">
    <location>
        <begin position="189"/>
        <end position="204"/>
    </location>
</feature>
<accession>A0A2S9ZZC6</accession>
<organism evidence="12 13">
    <name type="scientific">Rhodotorula toruloides</name>
    <name type="common">Yeast</name>
    <name type="synonym">Rhodosporidium toruloides</name>
    <dbReference type="NCBI Taxonomy" id="5286"/>
    <lineage>
        <taxon>Eukaryota</taxon>
        <taxon>Fungi</taxon>
        <taxon>Dikarya</taxon>
        <taxon>Basidiomycota</taxon>
        <taxon>Pucciniomycotina</taxon>
        <taxon>Microbotryomycetes</taxon>
        <taxon>Sporidiobolales</taxon>
        <taxon>Sporidiobolaceae</taxon>
        <taxon>Rhodotorula</taxon>
    </lineage>
</organism>
<dbReference type="GO" id="GO:0008270">
    <property type="term" value="F:zinc ion binding"/>
    <property type="evidence" value="ECO:0007669"/>
    <property type="project" value="UniProtKB-KW"/>
</dbReference>
<dbReference type="PROSITE" id="PS51495">
    <property type="entry name" value="GLUE"/>
    <property type="match status" value="1"/>
</dbReference>
<dbReference type="Pfam" id="PF04157">
    <property type="entry name" value="EAP30"/>
    <property type="match status" value="1"/>
</dbReference>
<dbReference type="Gene3D" id="6.10.140.260">
    <property type="match status" value="1"/>
</dbReference>
<evidence type="ECO:0000313" key="12">
    <source>
        <dbReference type="EMBL" id="PRQ71109.1"/>
    </source>
</evidence>
<dbReference type="PANTHER" id="PTHR13128:SF12">
    <property type="entry name" value="VACUOLAR PROTEIN-SORTING-ASSOCIATED PROTEIN 36"/>
    <property type="match status" value="1"/>
</dbReference>
<comment type="subunit">
    <text evidence="9">Component of the endosomal sorting complex required for transport II (ESCRT-II).</text>
</comment>
<evidence type="ECO:0000256" key="8">
    <source>
        <dbReference type="ARBA" id="ARBA00022927"/>
    </source>
</evidence>
<keyword evidence="8 9" id="KW-0653">Protein transport</keyword>
<evidence type="ECO:0000313" key="13">
    <source>
        <dbReference type="Proteomes" id="UP000239560"/>
    </source>
</evidence>
<evidence type="ECO:0000256" key="1">
    <source>
        <dbReference type="ARBA" id="ARBA00009697"/>
    </source>
</evidence>
<evidence type="ECO:0000256" key="9">
    <source>
        <dbReference type="RuleBase" id="RU367095"/>
    </source>
</evidence>
<keyword evidence="5" id="KW-0479">Metal-binding</keyword>
<comment type="similarity">
    <text evidence="1 9">Belongs to the VPS36 family.</text>
</comment>
<keyword evidence="4 9" id="KW-0963">Cytoplasm</keyword>
<dbReference type="GO" id="GO:0043130">
    <property type="term" value="F:ubiquitin binding"/>
    <property type="evidence" value="ECO:0007669"/>
    <property type="project" value="UniProtKB-UniRule"/>
</dbReference>
<keyword evidence="7" id="KW-0862">Zinc</keyword>
<evidence type="ECO:0000256" key="5">
    <source>
        <dbReference type="ARBA" id="ARBA00022723"/>
    </source>
</evidence>
<keyword evidence="3 9" id="KW-0813">Transport</keyword>
<dbReference type="InterPro" id="IPR036388">
    <property type="entry name" value="WH-like_DNA-bd_sf"/>
</dbReference>
<dbReference type="Pfam" id="PF11605">
    <property type="entry name" value="Vps36_ESCRT-II"/>
    <property type="match status" value="1"/>
</dbReference>
<keyword evidence="9" id="KW-0967">Endosome</keyword>
<comment type="function">
    <text evidence="9">Component of the ESCRT-II complex (endosomal sorting complex required for transport II), which is required for multivesicular body (MVB) formation and sorting of endosomal cargo proteins into MVBs.</text>
</comment>
<reference evidence="12 13" key="1">
    <citation type="journal article" date="2018" name="Elife">
        <title>Functional genomics of lipid metabolism in the oleaginous yeast Rhodosporidium toruloides.</title>
        <authorList>
            <person name="Coradetti S.T."/>
            <person name="Pinel D."/>
            <person name="Geiselman G."/>
            <person name="Ito M."/>
            <person name="Mondo S."/>
            <person name="Reilly M.C."/>
            <person name="Cheng Y.F."/>
            <person name="Bauer S."/>
            <person name="Grigoriev I."/>
            <person name="Gladden J.M."/>
            <person name="Simmons B.A."/>
            <person name="Brem R."/>
            <person name="Arkin A.P."/>
            <person name="Skerker J.M."/>
        </authorList>
    </citation>
    <scope>NUCLEOTIDE SEQUENCE [LARGE SCALE GENOMIC DNA]</scope>
    <source>
        <strain evidence="12 13">NBRC 0880</strain>
    </source>
</reference>
<dbReference type="InterPro" id="IPR037855">
    <property type="entry name" value="Vps36"/>
</dbReference>
<evidence type="ECO:0000256" key="7">
    <source>
        <dbReference type="ARBA" id="ARBA00022833"/>
    </source>
</evidence>
<dbReference type="InterPro" id="IPR021648">
    <property type="entry name" value="GLUE_dom"/>
</dbReference>
<feature type="region of interest" description="Disordered" evidence="10">
    <location>
        <begin position="537"/>
        <end position="586"/>
    </location>
</feature>
<name>A0A2S9ZZC6_RHOTO</name>
<evidence type="ECO:0000256" key="4">
    <source>
        <dbReference type="ARBA" id="ARBA00022490"/>
    </source>
</evidence>
<dbReference type="InterPro" id="IPR040608">
    <property type="entry name" value="Snf8/Vps36"/>
</dbReference>
<dbReference type="InterPro" id="IPR001876">
    <property type="entry name" value="Znf_RanBP2"/>
</dbReference>
<dbReference type="Gene3D" id="1.10.10.10">
    <property type="entry name" value="Winged helix-like DNA-binding domain superfamily/Winged helix DNA-binding domain"/>
    <property type="match status" value="1"/>
</dbReference>
<keyword evidence="6" id="KW-0863">Zinc-finger</keyword>
<protein>
    <recommendedName>
        <fullName evidence="2 9">Vacuolar protein-sorting-associated protein 36</fullName>
    </recommendedName>
    <alternativeName>
        <fullName evidence="9">ESCRT-II complex subunit VPS36</fullName>
    </alternativeName>
</protein>
<feature type="region of interest" description="Disordered" evidence="10">
    <location>
        <begin position="178"/>
        <end position="213"/>
    </location>
</feature>
<gene>
    <name evidence="12" type="ORF">AAT19DRAFT_10649</name>
</gene>
<dbReference type="OrthoDB" id="271448at2759"/>
<feature type="region of interest" description="Disordered" evidence="10">
    <location>
        <begin position="246"/>
        <end position="271"/>
    </location>
</feature>